<reference evidence="2" key="1">
    <citation type="journal article" date="2019" name="Int. J. Syst. Evol. Microbiol.">
        <title>The Global Catalogue of Microorganisms (GCM) 10K type strain sequencing project: providing services to taxonomists for standard genome sequencing and annotation.</title>
        <authorList>
            <consortium name="The Broad Institute Genomics Platform"/>
            <consortium name="The Broad Institute Genome Sequencing Center for Infectious Disease"/>
            <person name="Wu L."/>
            <person name="Ma J."/>
        </authorList>
    </citation>
    <scope>NUCLEOTIDE SEQUENCE [LARGE SCALE GENOMIC DNA]</scope>
    <source>
        <strain evidence="2">CGMCC 1.15353</strain>
    </source>
</reference>
<organism evidence="1 2">
    <name type="scientific">Pontibacillus salipaludis</name>
    <dbReference type="NCBI Taxonomy" id="1697394"/>
    <lineage>
        <taxon>Bacteria</taxon>
        <taxon>Bacillati</taxon>
        <taxon>Bacillota</taxon>
        <taxon>Bacilli</taxon>
        <taxon>Bacillales</taxon>
        <taxon>Bacillaceae</taxon>
        <taxon>Pontibacillus</taxon>
    </lineage>
</organism>
<proteinExistence type="predicted"/>
<accession>A0ABQ1Q5Y2</accession>
<evidence type="ECO:0000313" key="2">
    <source>
        <dbReference type="Proteomes" id="UP000642571"/>
    </source>
</evidence>
<evidence type="ECO:0000313" key="1">
    <source>
        <dbReference type="EMBL" id="GGD12719.1"/>
    </source>
</evidence>
<gene>
    <name evidence="1" type="ORF">GCM10011389_20350</name>
</gene>
<keyword evidence="2" id="KW-1185">Reference proteome</keyword>
<protein>
    <submittedName>
        <fullName evidence="1">Uncharacterized protein</fullName>
    </submittedName>
</protein>
<dbReference type="Proteomes" id="UP000642571">
    <property type="component" value="Unassembled WGS sequence"/>
</dbReference>
<dbReference type="RefSeq" id="WP_188653372.1">
    <property type="nucleotide sequence ID" value="NZ_BMIN01000007.1"/>
</dbReference>
<dbReference type="EMBL" id="BMIN01000007">
    <property type="protein sequence ID" value="GGD12719.1"/>
    <property type="molecule type" value="Genomic_DNA"/>
</dbReference>
<comment type="caution">
    <text evidence="1">The sequence shown here is derived from an EMBL/GenBank/DDBJ whole genome shotgun (WGS) entry which is preliminary data.</text>
</comment>
<sequence>MTNRLMDWKTFWGALSLLIFVSVPLMVFPEQGKKLVLAANDVVTQNLT</sequence>
<name>A0ABQ1Q5Y2_9BACI</name>